<feature type="non-terminal residue" evidence="2">
    <location>
        <position position="1"/>
    </location>
</feature>
<gene>
    <name evidence="2" type="ORF">M153_3150003839</name>
</gene>
<dbReference type="VEuPathDB" id="MicrosporidiaDB:M153_3150003839"/>
<dbReference type="InterPro" id="IPR043128">
    <property type="entry name" value="Rev_trsase/Diguanyl_cyclase"/>
</dbReference>
<dbReference type="CDD" id="cd01647">
    <property type="entry name" value="RT_LTR"/>
    <property type="match status" value="1"/>
</dbReference>
<name>A0A0R0M4B8_9MICR</name>
<proteinExistence type="predicted"/>
<protein>
    <submittedName>
        <fullName evidence="2">Putative LTR transposon</fullName>
    </submittedName>
</protein>
<dbReference type="OrthoDB" id="2194437at2759"/>
<dbReference type="SUPFAM" id="SSF56672">
    <property type="entry name" value="DNA/RNA polymerases"/>
    <property type="match status" value="1"/>
</dbReference>
<dbReference type="Pfam" id="PF00078">
    <property type="entry name" value="RVT_1"/>
    <property type="match status" value="1"/>
</dbReference>
<dbReference type="Gene3D" id="3.30.70.270">
    <property type="match status" value="1"/>
</dbReference>
<dbReference type="InterPro" id="IPR043502">
    <property type="entry name" value="DNA/RNA_pol_sf"/>
</dbReference>
<dbReference type="PANTHER" id="PTHR24559">
    <property type="entry name" value="TRANSPOSON TY3-I GAG-POL POLYPROTEIN"/>
    <property type="match status" value="1"/>
</dbReference>
<dbReference type="Gene3D" id="3.10.10.10">
    <property type="entry name" value="HIV Type 1 Reverse Transcriptase, subunit A, domain 1"/>
    <property type="match status" value="1"/>
</dbReference>
<dbReference type="AlphaFoldDB" id="A0A0R0M4B8"/>
<comment type="caution">
    <text evidence="2">The sequence shown here is derived from an EMBL/GenBank/DDBJ whole genome shotgun (WGS) entry which is preliminary data.</text>
</comment>
<accession>A0A0R0M4B8</accession>
<evidence type="ECO:0000259" key="1">
    <source>
        <dbReference type="Pfam" id="PF00078"/>
    </source>
</evidence>
<sequence length="140" mass="16423">LQEHIEDLIKREILEECNSNYASPAFTRRKKNNDIRLIGDFRKLNEITVTEHFPFPDTHNIFLDLKGSKIYSTIDLNMGFHQILINPEDTHKTAISINGKKYKYLRIPFGMKNAPFSFQKNMIEKYDTNSWSSTFCQSIC</sequence>
<organism evidence="2 3">
    <name type="scientific">Pseudoloma neurophilia</name>
    <dbReference type="NCBI Taxonomy" id="146866"/>
    <lineage>
        <taxon>Eukaryota</taxon>
        <taxon>Fungi</taxon>
        <taxon>Fungi incertae sedis</taxon>
        <taxon>Microsporidia</taxon>
        <taxon>Pseudoloma</taxon>
    </lineage>
</organism>
<dbReference type="Proteomes" id="UP000051530">
    <property type="component" value="Unassembled WGS sequence"/>
</dbReference>
<feature type="domain" description="Reverse transcriptase" evidence="1">
    <location>
        <begin position="29"/>
        <end position="122"/>
    </location>
</feature>
<evidence type="ECO:0000313" key="3">
    <source>
        <dbReference type="Proteomes" id="UP000051530"/>
    </source>
</evidence>
<reference evidence="2 3" key="1">
    <citation type="submission" date="2015-07" db="EMBL/GenBank/DDBJ databases">
        <title>The genome of Pseudoloma neurophilia, a relevant intracellular parasite of the zebrafish.</title>
        <authorList>
            <person name="Ndikumana S."/>
            <person name="Pelin A."/>
            <person name="Sanders J."/>
            <person name="Corradi N."/>
        </authorList>
    </citation>
    <scope>NUCLEOTIDE SEQUENCE [LARGE SCALE GENOMIC DNA]</scope>
    <source>
        <strain evidence="2 3">MK1</strain>
    </source>
</reference>
<evidence type="ECO:0000313" key="2">
    <source>
        <dbReference type="EMBL" id="KRH94271.1"/>
    </source>
</evidence>
<dbReference type="EMBL" id="LGUB01000103">
    <property type="protein sequence ID" value="KRH94271.1"/>
    <property type="molecule type" value="Genomic_DNA"/>
</dbReference>
<dbReference type="PANTHER" id="PTHR24559:SF444">
    <property type="entry name" value="REVERSE TRANSCRIPTASE DOMAIN-CONTAINING PROTEIN"/>
    <property type="match status" value="1"/>
</dbReference>
<keyword evidence="3" id="KW-1185">Reference proteome</keyword>
<dbReference type="InterPro" id="IPR053134">
    <property type="entry name" value="RNA-dir_DNA_polymerase"/>
</dbReference>
<dbReference type="InterPro" id="IPR000477">
    <property type="entry name" value="RT_dom"/>
</dbReference>